<accession>A0A271J2N6</accession>
<dbReference type="EMBL" id="MQWD01000001">
    <property type="protein sequence ID" value="PAP77528.1"/>
    <property type="molecule type" value="Genomic_DNA"/>
</dbReference>
<feature type="transmembrane region" description="Helical" evidence="1">
    <location>
        <begin position="103"/>
        <end position="124"/>
    </location>
</feature>
<sequence length="133" mass="13340">MSGGGLRIGALVTAGLVLGTGAVFPAIVASRAGAGPTLTGVLDGATYAALPALGLAWVTIRLAGSHRLASWAALLGALLTLGLGVALYAVALRPDARPSAPTLAIAFVPFRQLAAVAVTAWVVWTARRTRDEG</sequence>
<protein>
    <submittedName>
        <fullName evidence="2">Uncharacterized protein</fullName>
    </submittedName>
</protein>
<gene>
    <name evidence="2" type="ORF">BSZ37_14305</name>
</gene>
<evidence type="ECO:0000313" key="2">
    <source>
        <dbReference type="EMBL" id="PAP77528.1"/>
    </source>
</evidence>
<name>A0A271J2N6_9BACT</name>
<reference evidence="2 3" key="1">
    <citation type="submission" date="2016-11" db="EMBL/GenBank/DDBJ databases">
        <title>Study of marine rhodopsin-containing bacteria.</title>
        <authorList>
            <person name="Yoshizawa S."/>
            <person name="Kumagai Y."/>
            <person name="Kogure K."/>
        </authorList>
    </citation>
    <scope>NUCLEOTIDE SEQUENCE [LARGE SCALE GENOMIC DNA]</scope>
    <source>
        <strain evidence="2 3">SAORIC-28</strain>
    </source>
</reference>
<keyword evidence="1" id="KW-1133">Transmembrane helix</keyword>
<comment type="caution">
    <text evidence="2">The sequence shown here is derived from an EMBL/GenBank/DDBJ whole genome shotgun (WGS) entry which is preliminary data.</text>
</comment>
<feature type="transmembrane region" description="Helical" evidence="1">
    <location>
        <begin position="44"/>
        <end position="64"/>
    </location>
</feature>
<proteinExistence type="predicted"/>
<evidence type="ECO:0000313" key="3">
    <source>
        <dbReference type="Proteomes" id="UP000216339"/>
    </source>
</evidence>
<keyword evidence="3" id="KW-1185">Reference proteome</keyword>
<feature type="transmembrane region" description="Helical" evidence="1">
    <location>
        <begin position="71"/>
        <end position="91"/>
    </location>
</feature>
<evidence type="ECO:0000256" key="1">
    <source>
        <dbReference type="SAM" id="Phobius"/>
    </source>
</evidence>
<dbReference type="AlphaFoldDB" id="A0A271J2N6"/>
<keyword evidence="1" id="KW-0472">Membrane</keyword>
<dbReference type="Proteomes" id="UP000216339">
    <property type="component" value="Unassembled WGS sequence"/>
</dbReference>
<organism evidence="2 3">
    <name type="scientific">Rubrivirga marina</name>
    <dbReference type="NCBI Taxonomy" id="1196024"/>
    <lineage>
        <taxon>Bacteria</taxon>
        <taxon>Pseudomonadati</taxon>
        <taxon>Rhodothermota</taxon>
        <taxon>Rhodothermia</taxon>
        <taxon>Rhodothermales</taxon>
        <taxon>Rubricoccaceae</taxon>
        <taxon>Rubrivirga</taxon>
    </lineage>
</organism>
<keyword evidence="1" id="KW-0812">Transmembrane</keyword>